<name>A0A1S3HFZ5_LINAN</name>
<evidence type="ECO:0000313" key="2">
    <source>
        <dbReference type="RefSeq" id="XP_013385003.1"/>
    </source>
</evidence>
<dbReference type="InParanoid" id="A0A1S3HFZ5"/>
<dbReference type="KEGG" id="lak:106154976"/>
<protein>
    <submittedName>
        <fullName evidence="2">Uncharacterized protein LOC106154976 isoform X1</fullName>
    </submittedName>
</protein>
<evidence type="ECO:0000313" key="1">
    <source>
        <dbReference type="Proteomes" id="UP000085678"/>
    </source>
</evidence>
<accession>A0A1S3HFZ5</accession>
<organism evidence="1 2">
    <name type="scientific">Lingula anatina</name>
    <name type="common">Brachiopod</name>
    <name type="synonym">Lingula unguis</name>
    <dbReference type="NCBI Taxonomy" id="7574"/>
    <lineage>
        <taxon>Eukaryota</taxon>
        <taxon>Metazoa</taxon>
        <taxon>Spiralia</taxon>
        <taxon>Lophotrochozoa</taxon>
        <taxon>Brachiopoda</taxon>
        <taxon>Linguliformea</taxon>
        <taxon>Lingulata</taxon>
        <taxon>Lingulida</taxon>
        <taxon>Linguloidea</taxon>
        <taxon>Lingulidae</taxon>
        <taxon>Lingula</taxon>
    </lineage>
</organism>
<sequence>MYINGHGAMRRLKLTPYVLLCVLCYILYTEAFPYSETHKRLSLRQQKLVKGLVCVIKDIPFQSCLQDDEISRIADIVIRKVQSSDDISSIAAETADMIQQSDVSDSDTYDRRKKVMNDW</sequence>
<keyword evidence="1" id="KW-1185">Reference proteome</keyword>
<reference evidence="2" key="1">
    <citation type="submission" date="2025-08" db="UniProtKB">
        <authorList>
            <consortium name="RefSeq"/>
        </authorList>
    </citation>
    <scope>IDENTIFICATION</scope>
    <source>
        <tissue evidence="2">Gonads</tissue>
    </source>
</reference>
<dbReference type="RefSeq" id="XP_013385003.1">
    <property type="nucleotide sequence ID" value="XM_013529549.1"/>
</dbReference>
<gene>
    <name evidence="2" type="primary">LOC106154976</name>
</gene>
<proteinExistence type="predicted"/>
<dbReference type="Proteomes" id="UP000085678">
    <property type="component" value="Unplaced"/>
</dbReference>
<dbReference type="GeneID" id="106154976"/>
<dbReference type="AlphaFoldDB" id="A0A1S3HFZ5"/>